<comment type="caution">
    <text evidence="9">The sequence shown here is derived from an EMBL/GenBank/DDBJ whole genome shotgun (WGS) entry which is preliminary data.</text>
</comment>
<evidence type="ECO:0000256" key="2">
    <source>
        <dbReference type="ARBA" id="ARBA00009519"/>
    </source>
</evidence>
<dbReference type="Pfam" id="PF01937">
    <property type="entry name" value="ARMT1-like_dom"/>
    <property type="match status" value="1"/>
</dbReference>
<evidence type="ECO:0000256" key="5">
    <source>
        <dbReference type="ARBA" id="ARBA00023211"/>
    </source>
</evidence>
<evidence type="ECO:0000259" key="8">
    <source>
        <dbReference type="Pfam" id="PF01937"/>
    </source>
</evidence>
<comment type="domain">
    <text evidence="7">Subfamily III proteins have a conserved RTxK motif about 40-50 residues from the C-terminus; the threonine may be replaced by serine or cysteine.</text>
</comment>
<name>A0A9W8AX21_9FUNG</name>
<evidence type="ECO:0000313" key="9">
    <source>
        <dbReference type="EMBL" id="KAJ1967531.1"/>
    </source>
</evidence>
<gene>
    <name evidence="9" type="primary">HRT2</name>
    <name evidence="9" type="ORF">H4R34_006379</name>
</gene>
<dbReference type="AlphaFoldDB" id="A0A9W8AX21"/>
<dbReference type="PANTHER" id="PTHR12260">
    <property type="entry name" value="DAMAGE-CONTROL PHOSPHATASE ARMT1"/>
    <property type="match status" value="1"/>
</dbReference>
<dbReference type="InterPro" id="IPR002791">
    <property type="entry name" value="ARMT1-like_metal-bd"/>
</dbReference>
<evidence type="ECO:0000313" key="10">
    <source>
        <dbReference type="Proteomes" id="UP001151582"/>
    </source>
</evidence>
<keyword evidence="10" id="KW-1185">Reference proteome</keyword>
<comment type="catalytic activity">
    <reaction evidence="6 7">
        <text>beta-D-fructose 6-phosphate = dihydroxyacetone + D-glyceraldehyde 3-phosphate</text>
        <dbReference type="Rhea" id="RHEA:28002"/>
        <dbReference type="ChEBI" id="CHEBI:16016"/>
        <dbReference type="ChEBI" id="CHEBI:57634"/>
        <dbReference type="ChEBI" id="CHEBI:59776"/>
    </reaction>
</comment>
<dbReference type="EMBL" id="JANBQB010002325">
    <property type="protein sequence ID" value="KAJ1967531.1"/>
    <property type="molecule type" value="Genomic_DNA"/>
</dbReference>
<keyword evidence="5 7" id="KW-0464">Manganese</keyword>
<organism evidence="9 10">
    <name type="scientific">Dimargaris verticillata</name>
    <dbReference type="NCBI Taxonomy" id="2761393"/>
    <lineage>
        <taxon>Eukaryota</taxon>
        <taxon>Fungi</taxon>
        <taxon>Fungi incertae sedis</taxon>
        <taxon>Zoopagomycota</taxon>
        <taxon>Kickxellomycotina</taxon>
        <taxon>Dimargaritomycetes</taxon>
        <taxon>Dimargaritales</taxon>
        <taxon>Dimargaritaceae</taxon>
        <taxon>Dimargaris</taxon>
    </lineage>
</organism>
<dbReference type="OrthoDB" id="541375at2759"/>
<dbReference type="InterPro" id="IPR039763">
    <property type="entry name" value="ARMT1"/>
</dbReference>
<sequence>MSPAVTPNNPPRPPLIGTEVETFAYITIKDRLPAILTQVVDHIYRTYTALADTTSASAVKVAEAKQIVQALGQLRYEMQTDKPITPLAADAHSDYTVWNEVIATHFAGKTWFTATWLFSECYMYRRIYQAFAVTEHWKDYDYFAEKKHSAFLAA</sequence>
<dbReference type="PANTHER" id="PTHR12260:SF6">
    <property type="entry name" value="DAMAGE-CONTROL PHOSPHATASE ARMT1"/>
    <property type="match status" value="1"/>
</dbReference>
<dbReference type="Gene3D" id="1.20.930.60">
    <property type="match status" value="1"/>
</dbReference>
<evidence type="ECO:0000256" key="1">
    <source>
        <dbReference type="ARBA" id="ARBA00001326"/>
    </source>
</evidence>
<evidence type="ECO:0000256" key="7">
    <source>
        <dbReference type="RuleBase" id="RU367030"/>
    </source>
</evidence>
<dbReference type="GO" id="GO:0005634">
    <property type="term" value="C:nucleus"/>
    <property type="evidence" value="ECO:0007669"/>
    <property type="project" value="TreeGrafter"/>
</dbReference>
<proteinExistence type="inferred from homology"/>
<dbReference type="EC" id="3.1.3.-" evidence="7"/>
<comment type="similarity">
    <text evidence="2 7">Belongs to the damage-control phosphatase family. Sugar phosphate phosphatase III subfamily.</text>
</comment>
<dbReference type="InterPro" id="IPR036075">
    <property type="entry name" value="ARMT-1-like_metal-bd_sf"/>
</dbReference>
<feature type="domain" description="Damage-control phosphatase ARMT1-like metal-binding" evidence="8">
    <location>
        <begin position="27"/>
        <end position="153"/>
    </location>
</feature>
<feature type="non-terminal residue" evidence="9">
    <location>
        <position position="154"/>
    </location>
</feature>
<evidence type="ECO:0000256" key="3">
    <source>
        <dbReference type="ARBA" id="ARBA00022723"/>
    </source>
</evidence>
<comment type="function">
    <text evidence="7">Metal-dependent phosphatase that shows phosphatase activity against several substrates, including fructose-1-phosphate and fructose-6-phosphate. Its preference for fructose-1-phosphate, a strong glycating agent that causes DNA damage rather than a canonical yeast metabolite, suggests a damage-control function in hexose phosphate metabolism.</text>
</comment>
<dbReference type="GO" id="GO:0006974">
    <property type="term" value="P:DNA damage response"/>
    <property type="evidence" value="ECO:0007669"/>
    <property type="project" value="TreeGrafter"/>
</dbReference>
<dbReference type="GO" id="GO:0046872">
    <property type="term" value="F:metal ion binding"/>
    <property type="evidence" value="ECO:0007669"/>
    <property type="project" value="UniProtKB-UniRule"/>
</dbReference>
<comment type="cofactor">
    <cofactor evidence="7">
        <name>Mn(2+)</name>
        <dbReference type="ChEBI" id="CHEBI:29035"/>
    </cofactor>
    <cofactor evidence="7">
        <name>Ni(2+)</name>
        <dbReference type="ChEBI" id="CHEBI:49786"/>
    </cofactor>
</comment>
<evidence type="ECO:0000256" key="4">
    <source>
        <dbReference type="ARBA" id="ARBA00022801"/>
    </source>
</evidence>
<dbReference type="SUPFAM" id="SSF111321">
    <property type="entry name" value="AF1104-like"/>
    <property type="match status" value="1"/>
</dbReference>
<reference evidence="9" key="1">
    <citation type="submission" date="2022-07" db="EMBL/GenBank/DDBJ databases">
        <title>Phylogenomic reconstructions and comparative analyses of Kickxellomycotina fungi.</title>
        <authorList>
            <person name="Reynolds N.K."/>
            <person name="Stajich J.E."/>
            <person name="Barry K."/>
            <person name="Grigoriev I.V."/>
            <person name="Crous P."/>
            <person name="Smith M.E."/>
        </authorList>
    </citation>
    <scope>NUCLEOTIDE SEQUENCE</scope>
    <source>
        <strain evidence="9">RSA 567</strain>
    </source>
</reference>
<keyword evidence="4 7" id="KW-0378">Hydrolase</keyword>
<dbReference type="Proteomes" id="UP001151582">
    <property type="component" value="Unassembled WGS sequence"/>
</dbReference>
<dbReference type="FunFam" id="1.20.930.60:FF:000002">
    <property type="entry name" value="Protein-glutamate O-methyltransferase C1393.13"/>
    <property type="match status" value="1"/>
</dbReference>
<comment type="catalytic activity">
    <reaction evidence="1 7">
        <text>beta-D-fructose 1-phosphate + H2O = D-fructose + phosphate</text>
        <dbReference type="Rhea" id="RHEA:35603"/>
        <dbReference type="ChEBI" id="CHEBI:15377"/>
        <dbReference type="ChEBI" id="CHEBI:37721"/>
        <dbReference type="ChEBI" id="CHEBI:43474"/>
        <dbReference type="ChEBI" id="CHEBI:138881"/>
    </reaction>
</comment>
<evidence type="ECO:0000256" key="6">
    <source>
        <dbReference type="ARBA" id="ARBA00048809"/>
    </source>
</evidence>
<protein>
    <recommendedName>
        <fullName evidence="7">Sugar phosphate phosphatase</fullName>
        <ecNumber evidence="7">3.1.3.-</ecNumber>
    </recommendedName>
</protein>
<accession>A0A9W8AX21</accession>
<dbReference type="GO" id="GO:0016791">
    <property type="term" value="F:phosphatase activity"/>
    <property type="evidence" value="ECO:0007669"/>
    <property type="project" value="TreeGrafter"/>
</dbReference>
<keyword evidence="3 7" id="KW-0479">Metal-binding</keyword>